<feature type="modified residue" description="4-aspartylphosphate" evidence="2">
    <location>
        <position position="53"/>
    </location>
</feature>
<sequence length="122" mass="14165">MSKRILLVEDNEIHRLFTQDFLESQGYQVLSLCDGIDFLETVTEFQPDLLILDLRLPQVDGFTLLQELQQSQWHALPVVVVTAYAFYREKQRALRMGVRSYLTKPIKLEAIIQAIEVELSLN</sequence>
<accession>A0ABV0JDT2</accession>
<dbReference type="InterPro" id="IPR001789">
    <property type="entry name" value="Sig_transdc_resp-reg_receiver"/>
</dbReference>
<protein>
    <submittedName>
        <fullName evidence="4">Response regulator</fullName>
    </submittedName>
</protein>
<evidence type="ECO:0000256" key="1">
    <source>
        <dbReference type="ARBA" id="ARBA00022553"/>
    </source>
</evidence>
<dbReference type="RefSeq" id="WP_190432988.1">
    <property type="nucleotide sequence ID" value="NZ_JAMPKM010000017.1"/>
</dbReference>
<keyword evidence="1 2" id="KW-0597">Phosphoprotein</keyword>
<dbReference type="InterPro" id="IPR011006">
    <property type="entry name" value="CheY-like_superfamily"/>
</dbReference>
<dbReference type="PANTHER" id="PTHR44591:SF3">
    <property type="entry name" value="RESPONSE REGULATORY DOMAIN-CONTAINING PROTEIN"/>
    <property type="match status" value="1"/>
</dbReference>
<dbReference type="SUPFAM" id="SSF52172">
    <property type="entry name" value="CheY-like"/>
    <property type="match status" value="1"/>
</dbReference>
<reference evidence="4 5" key="1">
    <citation type="submission" date="2022-04" db="EMBL/GenBank/DDBJ databases">
        <title>Positive selection, recombination, and allopatry shape intraspecific diversity of widespread and dominant cyanobacteria.</title>
        <authorList>
            <person name="Wei J."/>
            <person name="Shu W."/>
            <person name="Hu C."/>
        </authorList>
    </citation>
    <scope>NUCLEOTIDE SEQUENCE [LARGE SCALE GENOMIC DNA]</scope>
    <source>
        <strain evidence="4 5">GB2-A4</strain>
    </source>
</reference>
<dbReference type="Gene3D" id="3.40.50.2300">
    <property type="match status" value="1"/>
</dbReference>
<evidence type="ECO:0000256" key="2">
    <source>
        <dbReference type="PROSITE-ProRule" id="PRU00169"/>
    </source>
</evidence>
<dbReference type="Proteomes" id="UP001464891">
    <property type="component" value="Unassembled WGS sequence"/>
</dbReference>
<dbReference type="SMART" id="SM00448">
    <property type="entry name" value="REC"/>
    <property type="match status" value="1"/>
</dbReference>
<proteinExistence type="predicted"/>
<feature type="domain" description="Response regulatory" evidence="3">
    <location>
        <begin position="4"/>
        <end position="119"/>
    </location>
</feature>
<evidence type="ECO:0000259" key="3">
    <source>
        <dbReference type="PROSITE" id="PS50110"/>
    </source>
</evidence>
<dbReference type="InterPro" id="IPR050595">
    <property type="entry name" value="Bact_response_regulator"/>
</dbReference>
<dbReference type="Pfam" id="PF00072">
    <property type="entry name" value="Response_reg"/>
    <property type="match status" value="1"/>
</dbReference>
<dbReference type="PANTHER" id="PTHR44591">
    <property type="entry name" value="STRESS RESPONSE REGULATOR PROTEIN 1"/>
    <property type="match status" value="1"/>
</dbReference>
<dbReference type="EMBL" id="JAMPKM010000017">
    <property type="protein sequence ID" value="MEP0819940.1"/>
    <property type="molecule type" value="Genomic_DNA"/>
</dbReference>
<dbReference type="PROSITE" id="PS50110">
    <property type="entry name" value="RESPONSE_REGULATORY"/>
    <property type="match status" value="1"/>
</dbReference>
<gene>
    <name evidence="4" type="ORF">NC998_22815</name>
</gene>
<evidence type="ECO:0000313" key="4">
    <source>
        <dbReference type="EMBL" id="MEP0819940.1"/>
    </source>
</evidence>
<name>A0ABV0JDT2_9CYAN</name>
<keyword evidence="5" id="KW-1185">Reference proteome</keyword>
<organism evidence="4 5">
    <name type="scientific">Trichocoleus desertorum GB2-A4</name>
    <dbReference type="NCBI Taxonomy" id="2933944"/>
    <lineage>
        <taxon>Bacteria</taxon>
        <taxon>Bacillati</taxon>
        <taxon>Cyanobacteriota</taxon>
        <taxon>Cyanophyceae</taxon>
        <taxon>Leptolyngbyales</taxon>
        <taxon>Trichocoleusaceae</taxon>
        <taxon>Trichocoleus</taxon>
    </lineage>
</organism>
<evidence type="ECO:0000313" key="5">
    <source>
        <dbReference type="Proteomes" id="UP001464891"/>
    </source>
</evidence>
<comment type="caution">
    <text evidence="4">The sequence shown here is derived from an EMBL/GenBank/DDBJ whole genome shotgun (WGS) entry which is preliminary data.</text>
</comment>
<dbReference type="CDD" id="cd00156">
    <property type="entry name" value="REC"/>
    <property type="match status" value="1"/>
</dbReference>